<reference evidence="1" key="1">
    <citation type="submission" date="2016-10" db="EMBL/GenBank/DDBJ databases">
        <title>Sequence of Gallionella enrichment culture.</title>
        <authorList>
            <person name="Poehlein A."/>
            <person name="Muehling M."/>
            <person name="Daniel R."/>
        </authorList>
    </citation>
    <scope>NUCLEOTIDE SEQUENCE</scope>
</reference>
<organism evidence="1">
    <name type="scientific">mine drainage metagenome</name>
    <dbReference type="NCBI Taxonomy" id="410659"/>
    <lineage>
        <taxon>unclassified sequences</taxon>
        <taxon>metagenomes</taxon>
        <taxon>ecological metagenomes</taxon>
    </lineage>
</organism>
<accession>A0A1J5Q675</accession>
<comment type="caution">
    <text evidence="1">The sequence shown here is derived from an EMBL/GenBank/DDBJ whole genome shotgun (WGS) entry which is preliminary data.</text>
</comment>
<dbReference type="AlphaFoldDB" id="A0A1J5Q675"/>
<gene>
    <name evidence="1" type="ORF">GALL_390640</name>
</gene>
<proteinExistence type="predicted"/>
<evidence type="ECO:0000313" key="1">
    <source>
        <dbReference type="EMBL" id="OIQ79209.1"/>
    </source>
</evidence>
<name>A0A1J5Q675_9ZZZZ</name>
<sequence>MAAAPDGAGKSPAERGIDFHQGIRLPEVPHILDYKALQNYVLAISRIGLLDTRIFAFKVKGVGKIYAGATSEDFVSVLTCVAQSISGSMKTSEFFLAYAGEGAFVCVARGRTAQNLGKIEQDTNRRIRRAHLTDSAGIPIDAPVRVGPQIRGGLIRSGQSVVDAMQVAITKAEERTCLESDDDESKSALFELFDVLMPYNTVLRPKSAVAQVNNYQTERALAAAFRAASTEH</sequence>
<protein>
    <recommendedName>
        <fullName evidence="2">GGDEF domain-containing protein</fullName>
    </recommendedName>
</protein>
<dbReference type="EMBL" id="MLJW01001255">
    <property type="protein sequence ID" value="OIQ79209.1"/>
    <property type="molecule type" value="Genomic_DNA"/>
</dbReference>
<evidence type="ECO:0008006" key="2">
    <source>
        <dbReference type="Google" id="ProtNLM"/>
    </source>
</evidence>